<feature type="non-terminal residue" evidence="1">
    <location>
        <position position="1"/>
    </location>
</feature>
<comment type="caution">
    <text evidence="1">The sequence shown here is derived from an EMBL/GenBank/DDBJ whole genome shotgun (WGS) entry which is preliminary data.</text>
</comment>
<reference evidence="1" key="1">
    <citation type="submission" date="2022-07" db="EMBL/GenBank/DDBJ databases">
        <title>Genome analysis of Parmales, a sister group of diatoms, reveals the evolutionary specialization of diatoms from phago-mixotrophs to photoautotrophs.</title>
        <authorList>
            <person name="Ban H."/>
            <person name="Sato S."/>
            <person name="Yoshikawa S."/>
            <person name="Kazumasa Y."/>
            <person name="Nakamura Y."/>
            <person name="Ichinomiya M."/>
            <person name="Saitoh K."/>
            <person name="Sato N."/>
            <person name="Blanc-Mathieu R."/>
            <person name="Endo H."/>
            <person name="Kuwata A."/>
            <person name="Ogata H."/>
        </authorList>
    </citation>
    <scope>NUCLEOTIDE SEQUENCE</scope>
</reference>
<dbReference type="EMBL" id="BRXZ01004088">
    <property type="protein sequence ID" value="GMH68178.1"/>
    <property type="molecule type" value="Genomic_DNA"/>
</dbReference>
<name>A0A9W7E7B5_9STRA</name>
<organism evidence="1 2">
    <name type="scientific">Triparma retinervis</name>
    <dbReference type="NCBI Taxonomy" id="2557542"/>
    <lineage>
        <taxon>Eukaryota</taxon>
        <taxon>Sar</taxon>
        <taxon>Stramenopiles</taxon>
        <taxon>Ochrophyta</taxon>
        <taxon>Bolidophyceae</taxon>
        <taxon>Parmales</taxon>
        <taxon>Triparmaceae</taxon>
        <taxon>Triparma</taxon>
    </lineage>
</organism>
<dbReference type="Proteomes" id="UP001165082">
    <property type="component" value="Unassembled WGS sequence"/>
</dbReference>
<evidence type="ECO:0000313" key="1">
    <source>
        <dbReference type="EMBL" id="GMH68178.1"/>
    </source>
</evidence>
<gene>
    <name evidence="1" type="ORF">TrRE_jg11547</name>
</gene>
<evidence type="ECO:0000313" key="2">
    <source>
        <dbReference type="Proteomes" id="UP001165082"/>
    </source>
</evidence>
<keyword evidence="2" id="KW-1185">Reference proteome</keyword>
<accession>A0A9W7E7B5</accession>
<proteinExistence type="predicted"/>
<protein>
    <submittedName>
        <fullName evidence="1">Uncharacterized protein</fullName>
    </submittedName>
</protein>
<sequence length="13" mass="1408">SSTTATTTRGRLR</sequence>